<organism evidence="1 2">
    <name type="scientific">Mortierella polycephala</name>
    <dbReference type="NCBI Taxonomy" id="41804"/>
    <lineage>
        <taxon>Eukaryota</taxon>
        <taxon>Fungi</taxon>
        <taxon>Fungi incertae sedis</taxon>
        <taxon>Mucoromycota</taxon>
        <taxon>Mortierellomycotina</taxon>
        <taxon>Mortierellomycetes</taxon>
        <taxon>Mortierellales</taxon>
        <taxon>Mortierellaceae</taxon>
        <taxon>Mortierella</taxon>
    </lineage>
</organism>
<gene>
    <name evidence="1" type="ORF">BG011_003366</name>
</gene>
<comment type="caution">
    <text evidence="1">The sequence shown here is derived from an EMBL/GenBank/DDBJ whole genome shotgun (WGS) entry which is preliminary data.</text>
</comment>
<sequence>MLEIISQARAETNNPEATVPNGVLWSCFVNAWERVTPKCIRNCFHSVPVMPTTHKVQLQSLGTESPDEEIARLQQELGEKYQALKDVISKQKNVSILNYISMCYVEGPSKSILESAMKTIKDERFRDAFKQYKENDFIEEDEVSEEDDLDKDYQFPQRPNKENVAFVLRSRTVTTLQEYSSPESSPRKKNLGDAKKVFQDLLDVAEDL</sequence>
<dbReference type="AlphaFoldDB" id="A0A9P6PIZ7"/>
<name>A0A9P6PIZ7_9FUNG</name>
<feature type="non-terminal residue" evidence="1">
    <location>
        <position position="208"/>
    </location>
</feature>
<dbReference type="Proteomes" id="UP000726737">
    <property type="component" value="Unassembled WGS sequence"/>
</dbReference>
<proteinExistence type="predicted"/>
<protein>
    <submittedName>
        <fullName evidence="1">Uncharacterized protein</fullName>
    </submittedName>
</protein>
<dbReference type="OrthoDB" id="2448410at2759"/>
<evidence type="ECO:0000313" key="1">
    <source>
        <dbReference type="EMBL" id="KAG0242165.1"/>
    </source>
</evidence>
<keyword evidence="2" id="KW-1185">Reference proteome</keyword>
<dbReference type="EMBL" id="JAAAJA010002235">
    <property type="protein sequence ID" value="KAG0242165.1"/>
    <property type="molecule type" value="Genomic_DNA"/>
</dbReference>
<accession>A0A9P6PIZ7</accession>
<evidence type="ECO:0000313" key="2">
    <source>
        <dbReference type="Proteomes" id="UP000726737"/>
    </source>
</evidence>
<reference evidence="1" key="1">
    <citation type="journal article" date="2020" name="Fungal Divers.">
        <title>Resolving the Mortierellaceae phylogeny through synthesis of multi-gene phylogenetics and phylogenomics.</title>
        <authorList>
            <person name="Vandepol N."/>
            <person name="Liber J."/>
            <person name="Desiro A."/>
            <person name="Na H."/>
            <person name="Kennedy M."/>
            <person name="Barry K."/>
            <person name="Grigoriev I.V."/>
            <person name="Miller A.N."/>
            <person name="O'Donnell K."/>
            <person name="Stajich J.E."/>
            <person name="Bonito G."/>
        </authorList>
    </citation>
    <scope>NUCLEOTIDE SEQUENCE</scope>
    <source>
        <strain evidence="1">KOD948</strain>
    </source>
</reference>